<evidence type="ECO:0000259" key="6">
    <source>
        <dbReference type="Pfam" id="PF08100"/>
    </source>
</evidence>
<evidence type="ECO:0000259" key="5">
    <source>
        <dbReference type="Pfam" id="PF00891"/>
    </source>
</evidence>
<dbReference type="PIRSF" id="PIRSF005739">
    <property type="entry name" value="O-mtase"/>
    <property type="match status" value="1"/>
</dbReference>
<dbReference type="GO" id="GO:0008171">
    <property type="term" value="F:O-methyltransferase activity"/>
    <property type="evidence" value="ECO:0007669"/>
    <property type="project" value="InterPro"/>
</dbReference>
<dbReference type="PANTHER" id="PTHR43712">
    <property type="entry name" value="PUTATIVE (AFU_ORTHOLOGUE AFUA_4G14580)-RELATED"/>
    <property type="match status" value="1"/>
</dbReference>
<dbReference type="InterPro" id="IPR016461">
    <property type="entry name" value="COMT-like"/>
</dbReference>
<dbReference type="PANTHER" id="PTHR43712:SF2">
    <property type="entry name" value="O-METHYLTRANSFERASE CICE"/>
    <property type="match status" value="1"/>
</dbReference>
<dbReference type="PROSITE" id="PS51683">
    <property type="entry name" value="SAM_OMT_II"/>
    <property type="match status" value="1"/>
</dbReference>
<dbReference type="GO" id="GO:0046983">
    <property type="term" value="F:protein dimerization activity"/>
    <property type="evidence" value="ECO:0007669"/>
    <property type="project" value="InterPro"/>
</dbReference>
<dbReference type="SUPFAM" id="SSF53335">
    <property type="entry name" value="S-adenosyl-L-methionine-dependent methyltransferases"/>
    <property type="match status" value="1"/>
</dbReference>
<dbReference type="AlphaFoldDB" id="A0A6A5ZVP5"/>
<protein>
    <submittedName>
        <fullName evidence="7">S-adenosyl-L-methionine-dependent methyltransferase</fullName>
    </submittedName>
</protein>
<dbReference type="EMBL" id="ML977310">
    <property type="protein sequence ID" value="KAF2122847.1"/>
    <property type="molecule type" value="Genomic_DNA"/>
</dbReference>
<feature type="non-terminal residue" evidence="7">
    <location>
        <position position="1"/>
    </location>
</feature>
<dbReference type="SUPFAM" id="SSF46785">
    <property type="entry name" value="Winged helix' DNA-binding domain"/>
    <property type="match status" value="1"/>
</dbReference>
<keyword evidence="2 7" id="KW-0808">Transferase</keyword>
<dbReference type="Pfam" id="PF00891">
    <property type="entry name" value="Methyltransf_2"/>
    <property type="match status" value="1"/>
</dbReference>
<evidence type="ECO:0000256" key="1">
    <source>
        <dbReference type="ARBA" id="ARBA00022603"/>
    </source>
</evidence>
<feature type="non-terminal residue" evidence="7">
    <location>
        <position position="336"/>
    </location>
</feature>
<proteinExistence type="predicted"/>
<dbReference type="InterPro" id="IPR029063">
    <property type="entry name" value="SAM-dependent_MTases_sf"/>
</dbReference>
<feature type="domain" description="O-methyltransferase dimerisation" evidence="6">
    <location>
        <begin position="1"/>
        <end position="72"/>
    </location>
</feature>
<reference evidence="7" key="1">
    <citation type="journal article" date="2020" name="Stud. Mycol.">
        <title>101 Dothideomycetes genomes: a test case for predicting lifestyles and emergence of pathogens.</title>
        <authorList>
            <person name="Haridas S."/>
            <person name="Albert R."/>
            <person name="Binder M."/>
            <person name="Bloem J."/>
            <person name="Labutti K."/>
            <person name="Salamov A."/>
            <person name="Andreopoulos B."/>
            <person name="Baker S."/>
            <person name="Barry K."/>
            <person name="Bills G."/>
            <person name="Bluhm B."/>
            <person name="Cannon C."/>
            <person name="Castanera R."/>
            <person name="Culley D."/>
            <person name="Daum C."/>
            <person name="Ezra D."/>
            <person name="Gonzalez J."/>
            <person name="Henrissat B."/>
            <person name="Kuo A."/>
            <person name="Liang C."/>
            <person name="Lipzen A."/>
            <person name="Lutzoni F."/>
            <person name="Magnuson J."/>
            <person name="Mondo S."/>
            <person name="Nolan M."/>
            <person name="Ohm R."/>
            <person name="Pangilinan J."/>
            <person name="Park H.-J."/>
            <person name="Ramirez L."/>
            <person name="Alfaro M."/>
            <person name="Sun H."/>
            <person name="Tritt A."/>
            <person name="Yoshinaga Y."/>
            <person name="Zwiers L.-H."/>
            <person name="Turgeon B."/>
            <person name="Goodwin S."/>
            <person name="Spatafora J."/>
            <person name="Crous P."/>
            <person name="Grigoriev I."/>
        </authorList>
    </citation>
    <scope>NUCLEOTIDE SEQUENCE</scope>
    <source>
        <strain evidence="7">CBS 627.86</strain>
    </source>
</reference>
<evidence type="ECO:0000256" key="3">
    <source>
        <dbReference type="ARBA" id="ARBA00022691"/>
    </source>
</evidence>
<dbReference type="Gene3D" id="1.10.10.10">
    <property type="entry name" value="Winged helix-like DNA-binding domain superfamily/Winged helix DNA-binding domain"/>
    <property type="match status" value="1"/>
</dbReference>
<dbReference type="InterPro" id="IPR001077">
    <property type="entry name" value="COMT_C"/>
</dbReference>
<dbReference type="InterPro" id="IPR012967">
    <property type="entry name" value="COMT_dimerisation"/>
</dbReference>
<keyword evidence="1 7" id="KW-0489">Methyltransferase</keyword>
<evidence type="ECO:0000313" key="7">
    <source>
        <dbReference type="EMBL" id="KAF2122847.1"/>
    </source>
</evidence>
<sequence>GYTDTQSLVAAIELKIPDTLSSGPKSLAQLAEASDARHDRLGQIMRTLHNNGIFELDASTETYSNNHISELLKSDNWTQWRSWVELYGTKFYDMSRGIPQGLKRDSSRTSAQIKYDTDDSMFKYFQCQGWLPEFHRTLSAGAIAQAPGILDDYPWEEVIEDCILDIGGGGGGLIALLLRRHRKMSGAIMELPMVLDQARENFHASNGQYADVSSQIPEASIIAGDFMAEVSPSSVYTMKWCLHNWDDVKASIILRNIRRAIKRSPRSRLVVFESVLRDGHMGRMASYADLDMMVAVGGQERSESQWRNLAGQTGWQITRVFSLRNAWPCAIEFVPI</sequence>
<evidence type="ECO:0000256" key="2">
    <source>
        <dbReference type="ARBA" id="ARBA00022679"/>
    </source>
</evidence>
<feature type="domain" description="O-methyltransferase C-terminal" evidence="5">
    <location>
        <begin position="162"/>
        <end position="316"/>
    </location>
</feature>
<dbReference type="Pfam" id="PF08100">
    <property type="entry name" value="Dimerisation"/>
    <property type="match status" value="1"/>
</dbReference>
<gene>
    <name evidence="7" type="ORF">BDV96DRAFT_463280</name>
</gene>
<dbReference type="Proteomes" id="UP000799770">
    <property type="component" value="Unassembled WGS sequence"/>
</dbReference>
<name>A0A6A5ZVP5_9PLEO</name>
<dbReference type="Gene3D" id="3.40.50.150">
    <property type="entry name" value="Vaccinia Virus protein VP39"/>
    <property type="match status" value="1"/>
</dbReference>
<dbReference type="OrthoDB" id="1606438at2759"/>
<feature type="active site" description="Proton acceptor" evidence="4">
    <location>
        <position position="243"/>
    </location>
</feature>
<dbReference type="InterPro" id="IPR036388">
    <property type="entry name" value="WH-like_DNA-bd_sf"/>
</dbReference>
<evidence type="ECO:0000256" key="4">
    <source>
        <dbReference type="PIRSR" id="PIRSR005739-1"/>
    </source>
</evidence>
<keyword evidence="3" id="KW-0949">S-adenosyl-L-methionine</keyword>
<keyword evidence="8" id="KW-1185">Reference proteome</keyword>
<evidence type="ECO:0000313" key="8">
    <source>
        <dbReference type="Proteomes" id="UP000799770"/>
    </source>
</evidence>
<dbReference type="InterPro" id="IPR036390">
    <property type="entry name" value="WH_DNA-bd_sf"/>
</dbReference>
<dbReference type="GO" id="GO:0032259">
    <property type="term" value="P:methylation"/>
    <property type="evidence" value="ECO:0007669"/>
    <property type="project" value="UniProtKB-KW"/>
</dbReference>
<accession>A0A6A5ZVP5</accession>
<organism evidence="7 8">
    <name type="scientific">Lophiotrema nucula</name>
    <dbReference type="NCBI Taxonomy" id="690887"/>
    <lineage>
        <taxon>Eukaryota</taxon>
        <taxon>Fungi</taxon>
        <taxon>Dikarya</taxon>
        <taxon>Ascomycota</taxon>
        <taxon>Pezizomycotina</taxon>
        <taxon>Dothideomycetes</taxon>
        <taxon>Pleosporomycetidae</taxon>
        <taxon>Pleosporales</taxon>
        <taxon>Lophiotremataceae</taxon>
        <taxon>Lophiotrema</taxon>
    </lineage>
</organism>